<evidence type="ECO:0000256" key="3">
    <source>
        <dbReference type="ARBA" id="ARBA00012058"/>
    </source>
</evidence>
<comment type="pathway">
    <text evidence="1">Carbohydrate degradation; glycolysis; pyruvate from D-glyceraldehyde 3-phosphate: step 4/5.</text>
</comment>
<dbReference type="GO" id="GO:0000015">
    <property type="term" value="C:phosphopyruvate hydratase complex"/>
    <property type="evidence" value="ECO:0007669"/>
    <property type="project" value="InterPro"/>
</dbReference>
<feature type="compositionally biased region" description="Basic residues" evidence="9">
    <location>
        <begin position="142"/>
        <end position="163"/>
    </location>
</feature>
<accession>A0A158E9S1</accession>
<feature type="compositionally biased region" description="Basic and acidic residues" evidence="9">
    <location>
        <begin position="164"/>
        <end position="180"/>
    </location>
</feature>
<keyword evidence="12" id="KW-1185">Reference proteome</keyword>
<evidence type="ECO:0000313" key="12">
    <source>
        <dbReference type="Proteomes" id="UP000071859"/>
    </source>
</evidence>
<evidence type="ECO:0000256" key="7">
    <source>
        <dbReference type="ARBA" id="ARBA00023239"/>
    </source>
</evidence>
<comment type="function">
    <text evidence="8">Catalyzes the reversible conversion of 2-phosphoglycerate (2-PG) into phosphoenolpyruvate (PEP). It is essential for the degradation of carbohydrates via glycolysis.</text>
</comment>
<evidence type="ECO:0000313" key="11">
    <source>
        <dbReference type="EMBL" id="SAL03632.1"/>
    </source>
</evidence>
<evidence type="ECO:0000259" key="10">
    <source>
        <dbReference type="SMART" id="SM01192"/>
    </source>
</evidence>
<reference evidence="11" key="1">
    <citation type="submission" date="2016-01" db="EMBL/GenBank/DDBJ databases">
        <authorList>
            <person name="Peeters C."/>
        </authorList>
    </citation>
    <scope>NUCLEOTIDE SEQUENCE</scope>
    <source>
        <strain evidence="11">LMG 29321</strain>
    </source>
</reference>
<name>A0A158E9S1_9BURK</name>
<dbReference type="InterPro" id="IPR000941">
    <property type="entry name" value="Enolase"/>
</dbReference>
<comment type="similarity">
    <text evidence="2">Belongs to the enolase family.</text>
</comment>
<feature type="region of interest" description="Disordered" evidence="9">
    <location>
        <begin position="142"/>
        <end position="180"/>
    </location>
</feature>
<sequence length="180" mass="19964">MILPVGAPSFREALRQGVEVFHALKGVLQADGLGTSVGDEGGFAPNLPSNDAAIEVILGAIEKAGFKAGTDIWLGLDVASSEFHRNGCYELASEGRSFTSDEFVELLVNWAERYPILSIEDGLAEDDWSGWKLLTERLGRKSPTRRRRPVRHKYGNPATRHRGERRECNPHQTQSDRHAK</sequence>
<dbReference type="UniPathway" id="UPA00109">
    <property type="reaction ID" value="UER00187"/>
</dbReference>
<dbReference type="GO" id="GO:0004634">
    <property type="term" value="F:phosphopyruvate hydratase activity"/>
    <property type="evidence" value="ECO:0007669"/>
    <property type="project" value="UniProtKB-EC"/>
</dbReference>
<evidence type="ECO:0000256" key="5">
    <source>
        <dbReference type="ARBA" id="ARBA00022525"/>
    </source>
</evidence>
<evidence type="ECO:0000256" key="2">
    <source>
        <dbReference type="ARBA" id="ARBA00009604"/>
    </source>
</evidence>
<dbReference type="Proteomes" id="UP000071859">
    <property type="component" value="Unassembled WGS sequence"/>
</dbReference>
<organism evidence="11 12">
    <name type="scientific">Caballeronia calidae</name>
    <dbReference type="NCBI Taxonomy" id="1777139"/>
    <lineage>
        <taxon>Bacteria</taxon>
        <taxon>Pseudomonadati</taxon>
        <taxon>Pseudomonadota</taxon>
        <taxon>Betaproteobacteria</taxon>
        <taxon>Burkholderiales</taxon>
        <taxon>Burkholderiaceae</taxon>
        <taxon>Caballeronia</taxon>
    </lineage>
</organism>
<protein>
    <recommendedName>
        <fullName evidence="4">Enolase</fullName>
        <ecNumber evidence="3">4.2.1.11</ecNumber>
    </recommendedName>
</protein>
<dbReference type="GO" id="GO:0000287">
    <property type="term" value="F:magnesium ion binding"/>
    <property type="evidence" value="ECO:0007669"/>
    <property type="project" value="InterPro"/>
</dbReference>
<dbReference type="SUPFAM" id="SSF51604">
    <property type="entry name" value="Enolase C-terminal domain-like"/>
    <property type="match status" value="1"/>
</dbReference>
<evidence type="ECO:0000256" key="1">
    <source>
        <dbReference type="ARBA" id="ARBA00005031"/>
    </source>
</evidence>
<keyword evidence="7" id="KW-0456">Lyase</keyword>
<dbReference type="Pfam" id="PF00113">
    <property type="entry name" value="Enolase_C"/>
    <property type="match status" value="1"/>
</dbReference>
<keyword evidence="6" id="KW-0324">Glycolysis</keyword>
<dbReference type="PANTHER" id="PTHR11902">
    <property type="entry name" value="ENOLASE"/>
    <property type="match status" value="1"/>
</dbReference>
<evidence type="ECO:0000256" key="6">
    <source>
        <dbReference type="ARBA" id="ARBA00023152"/>
    </source>
</evidence>
<dbReference type="PANTHER" id="PTHR11902:SF1">
    <property type="entry name" value="ENOLASE"/>
    <property type="match status" value="1"/>
</dbReference>
<evidence type="ECO:0000256" key="8">
    <source>
        <dbReference type="ARBA" id="ARBA00045763"/>
    </source>
</evidence>
<feature type="domain" description="Enolase C-terminal TIM barrel" evidence="10">
    <location>
        <begin position="1"/>
        <end position="174"/>
    </location>
</feature>
<keyword evidence="5" id="KW-0964">Secreted</keyword>
<gene>
    <name evidence="11" type="ORF">AWB78_06642</name>
</gene>
<dbReference type="EC" id="4.2.1.11" evidence="3"/>
<dbReference type="Gene3D" id="3.20.20.120">
    <property type="entry name" value="Enolase-like C-terminal domain"/>
    <property type="match status" value="1"/>
</dbReference>
<dbReference type="EMBL" id="FCOX02000055">
    <property type="protein sequence ID" value="SAL03632.1"/>
    <property type="molecule type" value="Genomic_DNA"/>
</dbReference>
<dbReference type="InterPro" id="IPR020810">
    <property type="entry name" value="Enolase_C"/>
</dbReference>
<evidence type="ECO:0000256" key="9">
    <source>
        <dbReference type="SAM" id="MobiDB-lite"/>
    </source>
</evidence>
<dbReference type="AlphaFoldDB" id="A0A158E9S1"/>
<evidence type="ECO:0000256" key="4">
    <source>
        <dbReference type="ARBA" id="ARBA00017068"/>
    </source>
</evidence>
<proteinExistence type="inferred from homology"/>
<dbReference type="InterPro" id="IPR036849">
    <property type="entry name" value="Enolase-like_C_sf"/>
</dbReference>
<comment type="caution">
    <text evidence="11">The sequence shown here is derived from an EMBL/GenBank/DDBJ whole genome shotgun (WGS) entry which is preliminary data.</text>
</comment>
<dbReference type="SMART" id="SM01192">
    <property type="entry name" value="Enolase_C"/>
    <property type="match status" value="1"/>
</dbReference>
<dbReference type="GO" id="GO:0006096">
    <property type="term" value="P:glycolytic process"/>
    <property type="evidence" value="ECO:0007669"/>
    <property type="project" value="UniProtKB-UniPathway"/>
</dbReference>